<dbReference type="AlphaFoldDB" id="A0A1M7ZF45"/>
<evidence type="ECO:0000256" key="1">
    <source>
        <dbReference type="SAM" id="Phobius"/>
    </source>
</evidence>
<name>A0A1M7ZF45_9HYPH</name>
<feature type="domain" description="Glycosyltransferase 2-like" evidence="2">
    <location>
        <begin position="15"/>
        <end position="165"/>
    </location>
</feature>
<dbReference type="InterPro" id="IPR050256">
    <property type="entry name" value="Glycosyltransferase_2"/>
</dbReference>
<accession>A0A1M7ZF45</accession>
<dbReference type="SUPFAM" id="SSF53448">
    <property type="entry name" value="Nucleotide-diphospho-sugar transferases"/>
    <property type="match status" value="1"/>
</dbReference>
<dbReference type="Pfam" id="PF00535">
    <property type="entry name" value="Glycos_transf_2"/>
    <property type="match status" value="1"/>
</dbReference>
<organism evidence="3 4">
    <name type="scientific">Pseudoxanthobacter soli DSM 19599</name>
    <dbReference type="NCBI Taxonomy" id="1123029"/>
    <lineage>
        <taxon>Bacteria</taxon>
        <taxon>Pseudomonadati</taxon>
        <taxon>Pseudomonadota</taxon>
        <taxon>Alphaproteobacteria</taxon>
        <taxon>Hyphomicrobiales</taxon>
        <taxon>Segnochrobactraceae</taxon>
        <taxon>Pseudoxanthobacter</taxon>
    </lineage>
</organism>
<dbReference type="PANTHER" id="PTHR48090:SF7">
    <property type="entry name" value="RFBJ PROTEIN"/>
    <property type="match status" value="1"/>
</dbReference>
<feature type="transmembrane region" description="Helical" evidence="1">
    <location>
        <begin position="237"/>
        <end position="258"/>
    </location>
</feature>
<dbReference type="InterPro" id="IPR029044">
    <property type="entry name" value="Nucleotide-diphossugar_trans"/>
</dbReference>
<evidence type="ECO:0000313" key="4">
    <source>
        <dbReference type="Proteomes" id="UP000186406"/>
    </source>
</evidence>
<keyword evidence="3" id="KW-0808">Transferase</keyword>
<keyword evidence="1" id="KW-0812">Transmembrane</keyword>
<dbReference type="Gene3D" id="3.90.550.10">
    <property type="entry name" value="Spore Coat Polysaccharide Biosynthesis Protein SpsA, Chain A"/>
    <property type="match status" value="1"/>
</dbReference>
<sequence length="317" mass="34661">MATIAEIAASHSIAVLVPCHNEAAAIGAVVRDFRRSLPTATIYVYDNNSTDETVRIAEEAGAVVRRETRQGKGHVVRRMFADVDADIYVMVDGDDTYEAEAAPLLIETLVNDNMDIVNGAREAVGDAAFRRGHKFGNRLLSGLVSAVFGKRNDDMLSGYKAMSRRMVKSFPVKSSGFEIETELLVHALELDLPIGERPTRYRERGEGSTSKLRTYRDGLRILWLISHLIREEKPLQFFSTIAFVVFLVALAFGVPVVLEFGRTGLVPRLPTAVLAMGLALASLLALNAGLVLDGVSRGRREAKTLAYLAVPPPGRKP</sequence>
<dbReference type="STRING" id="1123029.SAMN02745172_01393"/>
<feature type="transmembrane region" description="Helical" evidence="1">
    <location>
        <begin position="270"/>
        <end position="292"/>
    </location>
</feature>
<evidence type="ECO:0000313" key="3">
    <source>
        <dbReference type="EMBL" id="SHO63462.1"/>
    </source>
</evidence>
<dbReference type="RefSeq" id="WP_073626877.1">
    <property type="nucleotide sequence ID" value="NZ_FRXO01000002.1"/>
</dbReference>
<dbReference type="Proteomes" id="UP000186406">
    <property type="component" value="Unassembled WGS sequence"/>
</dbReference>
<keyword evidence="1" id="KW-0472">Membrane</keyword>
<dbReference type="EMBL" id="FRXO01000002">
    <property type="protein sequence ID" value="SHO63462.1"/>
    <property type="molecule type" value="Genomic_DNA"/>
</dbReference>
<protein>
    <submittedName>
        <fullName evidence="3">Glycosyltransferase involved in cell wall bisynthesis</fullName>
    </submittedName>
</protein>
<evidence type="ECO:0000259" key="2">
    <source>
        <dbReference type="Pfam" id="PF00535"/>
    </source>
</evidence>
<dbReference type="CDD" id="cd04179">
    <property type="entry name" value="DPM_DPG-synthase_like"/>
    <property type="match status" value="1"/>
</dbReference>
<keyword evidence="4" id="KW-1185">Reference proteome</keyword>
<dbReference type="GO" id="GO:0016740">
    <property type="term" value="F:transferase activity"/>
    <property type="evidence" value="ECO:0007669"/>
    <property type="project" value="UniProtKB-KW"/>
</dbReference>
<dbReference type="InterPro" id="IPR001173">
    <property type="entry name" value="Glyco_trans_2-like"/>
</dbReference>
<dbReference type="OrthoDB" id="3177103at2"/>
<keyword evidence="1" id="KW-1133">Transmembrane helix</keyword>
<proteinExistence type="predicted"/>
<reference evidence="3 4" key="1">
    <citation type="submission" date="2016-12" db="EMBL/GenBank/DDBJ databases">
        <authorList>
            <person name="Song W.-J."/>
            <person name="Kurnit D.M."/>
        </authorList>
    </citation>
    <scope>NUCLEOTIDE SEQUENCE [LARGE SCALE GENOMIC DNA]</scope>
    <source>
        <strain evidence="3 4">DSM 19599</strain>
    </source>
</reference>
<dbReference type="PANTHER" id="PTHR48090">
    <property type="entry name" value="UNDECAPRENYL-PHOSPHATE 4-DEOXY-4-FORMAMIDO-L-ARABINOSE TRANSFERASE-RELATED"/>
    <property type="match status" value="1"/>
</dbReference>
<gene>
    <name evidence="3" type="ORF">SAMN02745172_01393</name>
</gene>